<dbReference type="EMBL" id="CP015641">
    <property type="protein sequence ID" value="ANF24848.1"/>
    <property type="molecule type" value="Genomic_DNA"/>
</dbReference>
<evidence type="ECO:0000313" key="1">
    <source>
        <dbReference type="EMBL" id="ANF24848.1"/>
    </source>
</evidence>
<sequence>MKLIKCDNVTPLHPSMEAREHKYLKHLASAMSHYLENPHGTELICVLGSGYEKDNRHALETWVAYHRNEVFEKRLEGRSPLDFLIEKLESLLAN</sequence>
<dbReference type="AlphaFoldDB" id="A0A172WN12"/>
<dbReference type="eggNOG" id="ENOG5033ZT7">
    <property type="taxonomic scope" value="Bacteria"/>
</dbReference>
<accession>A0A172WN12</accession>
<dbReference type="RefSeq" id="WP_023444221.1">
    <property type="nucleotide sequence ID" value="NZ_CP015641.1"/>
</dbReference>
<dbReference type="OrthoDB" id="6889516at2"/>
<organism evidence="1 2">
    <name type="scientific">Stutzerimonas stutzeri</name>
    <name type="common">Pseudomonas stutzeri</name>
    <dbReference type="NCBI Taxonomy" id="316"/>
    <lineage>
        <taxon>Bacteria</taxon>
        <taxon>Pseudomonadati</taxon>
        <taxon>Pseudomonadota</taxon>
        <taxon>Gammaproteobacteria</taxon>
        <taxon>Pseudomonadales</taxon>
        <taxon>Pseudomonadaceae</taxon>
        <taxon>Stutzerimonas</taxon>
    </lineage>
</organism>
<reference evidence="1 2" key="1">
    <citation type="submission" date="2016-05" db="EMBL/GenBank/DDBJ databases">
        <title>Genome sequence of Pseudomonas stutzeri 273 and identification of the exopolysaccharide biosynthesis locus.</title>
        <authorList>
            <person name="Wu S."/>
            <person name="Sun C."/>
        </authorList>
    </citation>
    <scope>NUCLEOTIDE SEQUENCE [LARGE SCALE GENOMIC DNA]</scope>
    <source>
        <strain evidence="1 2">273</strain>
    </source>
</reference>
<gene>
    <name evidence="1" type="ORF">PS273GM_06630</name>
</gene>
<proteinExistence type="predicted"/>
<protein>
    <submittedName>
        <fullName evidence="1">Uncharacterized protein</fullName>
    </submittedName>
</protein>
<name>A0A172WN12_STUST</name>
<evidence type="ECO:0000313" key="2">
    <source>
        <dbReference type="Proteomes" id="UP000077787"/>
    </source>
</evidence>
<dbReference type="Proteomes" id="UP000077787">
    <property type="component" value="Chromosome"/>
</dbReference>